<name>A0A0D9Z2F3_9ORYZ</name>
<dbReference type="Gramene" id="OGLUM03G04520.1">
    <property type="protein sequence ID" value="OGLUM03G04520.1"/>
    <property type="gene ID" value="OGLUM03G04520"/>
</dbReference>
<dbReference type="Proteomes" id="UP000026961">
    <property type="component" value="Chromosome 3"/>
</dbReference>
<dbReference type="AlphaFoldDB" id="A0A0D9Z2F3"/>
<sequence length="85" mass="9551">MAPAPATATATDEISPDQQIPFIVQAYYTNTAKREYNYRPTVRNTTSVAAVEDQMLPLFLTVEQKRRAYSLNQIFVFFTCPALSG</sequence>
<dbReference type="EnsemblPlants" id="OGLUM03G04520.1">
    <property type="protein sequence ID" value="OGLUM03G04520.1"/>
    <property type="gene ID" value="OGLUM03G04520"/>
</dbReference>
<dbReference type="HOGENOM" id="CLU_2691800_0_0_1"/>
<organism evidence="1">
    <name type="scientific">Oryza glumipatula</name>
    <dbReference type="NCBI Taxonomy" id="40148"/>
    <lineage>
        <taxon>Eukaryota</taxon>
        <taxon>Viridiplantae</taxon>
        <taxon>Streptophyta</taxon>
        <taxon>Embryophyta</taxon>
        <taxon>Tracheophyta</taxon>
        <taxon>Spermatophyta</taxon>
        <taxon>Magnoliopsida</taxon>
        <taxon>Liliopsida</taxon>
        <taxon>Poales</taxon>
        <taxon>Poaceae</taxon>
        <taxon>BOP clade</taxon>
        <taxon>Oryzoideae</taxon>
        <taxon>Oryzeae</taxon>
        <taxon>Oryzinae</taxon>
        <taxon>Oryza</taxon>
    </lineage>
</organism>
<protein>
    <submittedName>
        <fullName evidence="1">Uncharacterized protein</fullName>
    </submittedName>
</protein>
<proteinExistence type="predicted"/>
<evidence type="ECO:0000313" key="1">
    <source>
        <dbReference type="EnsemblPlants" id="OGLUM03G04520.1"/>
    </source>
</evidence>
<reference evidence="1" key="1">
    <citation type="submission" date="2015-04" db="UniProtKB">
        <authorList>
            <consortium name="EnsemblPlants"/>
        </authorList>
    </citation>
    <scope>IDENTIFICATION</scope>
</reference>
<keyword evidence="2" id="KW-1185">Reference proteome</keyword>
<reference evidence="1" key="2">
    <citation type="submission" date="2018-05" db="EMBL/GenBank/DDBJ databases">
        <title>OgluRS3 (Oryza glumaepatula Reference Sequence Version 3).</title>
        <authorList>
            <person name="Zhang J."/>
            <person name="Kudrna D."/>
            <person name="Lee S."/>
            <person name="Talag J."/>
            <person name="Welchert J."/>
            <person name="Wing R.A."/>
        </authorList>
    </citation>
    <scope>NUCLEOTIDE SEQUENCE [LARGE SCALE GENOMIC DNA]</scope>
</reference>
<evidence type="ECO:0000313" key="2">
    <source>
        <dbReference type="Proteomes" id="UP000026961"/>
    </source>
</evidence>
<accession>A0A0D9Z2F3</accession>